<name>A0A0J9WFY7_FUSO4</name>
<protein>
    <submittedName>
        <fullName evidence="1">Uncharacterized protein</fullName>
    </submittedName>
</protein>
<reference evidence="1" key="1">
    <citation type="submission" date="2007-04" db="EMBL/GenBank/DDBJ databases">
        <authorList>
            <consortium name="The Broad Institute Genome Sequencing Platform"/>
            <person name="Birren B."/>
            <person name="Lander E."/>
            <person name="Galagan J."/>
            <person name="Nusbaum C."/>
            <person name="Devon K."/>
            <person name="Ma L.-J."/>
            <person name="Jaffe D."/>
            <person name="Butler J."/>
            <person name="Alvarez P."/>
            <person name="Gnerre S."/>
            <person name="Grabherr M."/>
            <person name="Kleber M."/>
            <person name="Mauceli E."/>
            <person name="Brockman W."/>
            <person name="MacCallum I.A."/>
            <person name="Young S."/>
            <person name="LaButti K."/>
            <person name="DeCaprio D."/>
            <person name="Crawford M."/>
            <person name="Koehrsen M."/>
            <person name="Engels R."/>
            <person name="Montgomery P."/>
            <person name="Pearson M."/>
            <person name="Howarth C."/>
            <person name="Larson L."/>
            <person name="White J."/>
            <person name="O'Leary S."/>
            <person name="Kodira C."/>
            <person name="Zeng Q."/>
            <person name="Yandava C."/>
            <person name="Alvarado L."/>
            <person name="Kistler C."/>
            <person name="Shim W.-B."/>
            <person name="Kang S."/>
            <person name="Woloshuk C."/>
        </authorList>
    </citation>
    <scope>NUCLEOTIDE SEQUENCE</scope>
    <source>
        <strain evidence="1">4287</strain>
    </source>
</reference>
<organism evidence="1 2">
    <name type="scientific">Fusarium oxysporum f. sp. lycopersici (strain 4287 / CBS 123668 / FGSC 9935 / NRRL 34936)</name>
    <name type="common">Fusarium vascular wilt of tomato</name>
    <dbReference type="NCBI Taxonomy" id="426428"/>
    <lineage>
        <taxon>Eukaryota</taxon>
        <taxon>Fungi</taxon>
        <taxon>Dikarya</taxon>
        <taxon>Ascomycota</taxon>
        <taxon>Pezizomycotina</taxon>
        <taxon>Sordariomycetes</taxon>
        <taxon>Hypocreomycetidae</taxon>
        <taxon>Hypocreales</taxon>
        <taxon>Nectriaceae</taxon>
        <taxon>Fusarium</taxon>
        <taxon>Fusarium oxysporum species complex</taxon>
    </lineage>
</organism>
<proteinExistence type="predicted"/>
<reference evidence="1" key="2">
    <citation type="journal article" date="2010" name="Nature">
        <title>Comparative genomics reveals mobile pathogenicity chromosomes in Fusarium.</title>
        <authorList>
            <person name="Ma L.J."/>
            <person name="van der Does H.C."/>
            <person name="Borkovich K.A."/>
            <person name="Coleman J.J."/>
            <person name="Daboussi M.J."/>
            <person name="Di Pietro A."/>
            <person name="Dufresne M."/>
            <person name="Freitag M."/>
            <person name="Grabherr M."/>
            <person name="Henrissat B."/>
            <person name="Houterman P.M."/>
            <person name="Kang S."/>
            <person name="Shim W.B."/>
            <person name="Woloshuk C."/>
            <person name="Xie X."/>
            <person name="Xu J.R."/>
            <person name="Antoniw J."/>
            <person name="Baker S.E."/>
            <person name="Bluhm B.H."/>
            <person name="Breakspear A."/>
            <person name="Brown D.W."/>
            <person name="Butchko R.A."/>
            <person name="Chapman S."/>
            <person name="Coulson R."/>
            <person name="Coutinho P.M."/>
            <person name="Danchin E.G."/>
            <person name="Diener A."/>
            <person name="Gale L.R."/>
            <person name="Gardiner D.M."/>
            <person name="Goff S."/>
            <person name="Hammond-Kosack K.E."/>
            <person name="Hilburn K."/>
            <person name="Hua-Van A."/>
            <person name="Jonkers W."/>
            <person name="Kazan K."/>
            <person name="Kodira C.D."/>
            <person name="Koehrsen M."/>
            <person name="Kumar L."/>
            <person name="Lee Y.H."/>
            <person name="Li L."/>
            <person name="Manners J.M."/>
            <person name="Miranda-Saavedra D."/>
            <person name="Mukherjee M."/>
            <person name="Park G."/>
            <person name="Park J."/>
            <person name="Park S.Y."/>
            <person name="Proctor R.H."/>
            <person name="Regev A."/>
            <person name="Ruiz-Roldan M.C."/>
            <person name="Sain D."/>
            <person name="Sakthikumar S."/>
            <person name="Sykes S."/>
            <person name="Schwartz D.C."/>
            <person name="Turgeon B.G."/>
            <person name="Wapinski I."/>
            <person name="Yoder O."/>
            <person name="Young S."/>
            <person name="Zeng Q."/>
            <person name="Zhou S."/>
            <person name="Galagan J."/>
            <person name="Cuomo C.A."/>
            <person name="Kistler H.C."/>
            <person name="Rep M."/>
        </authorList>
    </citation>
    <scope>NUCLEOTIDE SEQUENCE [LARGE SCALE GENOMIC DNA]</scope>
    <source>
        <strain evidence="1">4287</strain>
    </source>
</reference>
<sequence length="53" mass="6202">MQFLQSQASGADVKLDSQQQILQCLKLWRSGFLRQRGYCNIRVSRPSSFLRQQ</sequence>
<evidence type="ECO:0000313" key="1">
    <source>
        <dbReference type="EMBL" id="KNA94101.1"/>
    </source>
</evidence>
<dbReference type="RefSeq" id="XP_018232147.1">
    <property type="nucleotide sequence ID" value="XM_018397852.1"/>
</dbReference>
<dbReference type="GeneID" id="28958555"/>
<dbReference type="AlphaFoldDB" id="A0A0J9WFY7"/>
<evidence type="ECO:0000313" key="2">
    <source>
        <dbReference type="Proteomes" id="UP000009097"/>
    </source>
</evidence>
<accession>A0A0J9WFY7</accession>
<dbReference type="Proteomes" id="UP000009097">
    <property type="component" value="Unassembled WGS sequence"/>
</dbReference>
<dbReference type="VEuPathDB" id="FungiDB:FOXG_17849"/>
<gene>
    <name evidence="1" type="ORF">FOXG_17849</name>
</gene>
<dbReference type="KEGG" id="fox:FOXG_17849"/>
<dbReference type="EMBL" id="DS231696">
    <property type="protein sequence ID" value="KNA94101.1"/>
    <property type="molecule type" value="Genomic_DNA"/>
</dbReference>